<dbReference type="GO" id="GO:0016020">
    <property type="term" value="C:membrane"/>
    <property type="evidence" value="ECO:0007669"/>
    <property type="project" value="TreeGrafter"/>
</dbReference>
<dbReference type="SUPFAM" id="SSF51735">
    <property type="entry name" value="NAD(P)-binding Rossmann-fold domains"/>
    <property type="match status" value="1"/>
</dbReference>
<comment type="similarity">
    <text evidence="1 3">Belongs to the short-chain dehydrogenases/reductases (SDR) family.</text>
</comment>
<dbReference type="Pfam" id="PF00106">
    <property type="entry name" value="adh_short"/>
    <property type="match status" value="1"/>
</dbReference>
<dbReference type="PRINTS" id="PR00080">
    <property type="entry name" value="SDRFAMILY"/>
</dbReference>
<gene>
    <name evidence="5" type="ORF">L201_005872</name>
</gene>
<evidence type="ECO:0000256" key="4">
    <source>
        <dbReference type="SAM" id="MobiDB-lite"/>
    </source>
</evidence>
<dbReference type="PRINTS" id="PR00081">
    <property type="entry name" value="GDHRDH"/>
</dbReference>
<reference evidence="5 6" key="1">
    <citation type="submission" date="2024-01" db="EMBL/GenBank/DDBJ databases">
        <title>Comparative genomics of Cryptococcus and Kwoniella reveals pathogenesis evolution and contrasting modes of karyotype evolution via chromosome fusion or intercentromeric recombination.</title>
        <authorList>
            <person name="Coelho M.A."/>
            <person name="David-Palma M."/>
            <person name="Shea T."/>
            <person name="Bowers K."/>
            <person name="McGinley-Smith S."/>
            <person name="Mohammad A.W."/>
            <person name="Gnirke A."/>
            <person name="Yurkov A.M."/>
            <person name="Nowrousian M."/>
            <person name="Sun S."/>
            <person name="Cuomo C.A."/>
            <person name="Heitman J."/>
        </authorList>
    </citation>
    <scope>NUCLEOTIDE SEQUENCE [LARGE SCALE GENOMIC DNA]</scope>
    <source>
        <strain evidence="5 6">CBS 6074</strain>
    </source>
</reference>
<evidence type="ECO:0000256" key="1">
    <source>
        <dbReference type="ARBA" id="ARBA00006484"/>
    </source>
</evidence>
<dbReference type="PANTHER" id="PTHR44196">
    <property type="entry name" value="DEHYDROGENASE/REDUCTASE SDR FAMILY MEMBER 7B"/>
    <property type="match status" value="1"/>
</dbReference>
<sequence>MAPVDTLSFKCAVITGGAGGLGKAMAIELIKRGKKVLLAGRTESKLVETTKEIGAAGYYVLDTGNISSIPSFISKITQEHPELDCLINNAGVQKPLRVLEDDEYKFDLAQADQEIDINVRGPMHLTVGLIQQHFNKLEQGAVVMNVSSVLGFIPFSVINPVYNGTKAWLHFFTTNIRQQLEKDESKLKIVEVVPPQVESDLHRDRTNPDDNKKSSGAHALSIEEFMDDVNKGWEANLDTVSAGPGLDVTKQWDEVFGTKLKAMAK</sequence>
<dbReference type="RefSeq" id="XP_066077697.1">
    <property type="nucleotide sequence ID" value="XM_066221600.1"/>
</dbReference>
<dbReference type="AlphaFoldDB" id="A0AAX4K183"/>
<dbReference type="InterPro" id="IPR036291">
    <property type="entry name" value="NAD(P)-bd_dom_sf"/>
</dbReference>
<dbReference type="GO" id="GO:0016491">
    <property type="term" value="F:oxidoreductase activity"/>
    <property type="evidence" value="ECO:0007669"/>
    <property type="project" value="UniProtKB-KW"/>
</dbReference>
<dbReference type="EMBL" id="CP144104">
    <property type="protein sequence ID" value="WWC90934.1"/>
    <property type="molecule type" value="Genomic_DNA"/>
</dbReference>
<keyword evidence="6" id="KW-1185">Reference proteome</keyword>
<dbReference type="Gene3D" id="3.40.50.720">
    <property type="entry name" value="NAD(P)-binding Rossmann-like Domain"/>
    <property type="match status" value="1"/>
</dbReference>
<evidence type="ECO:0008006" key="7">
    <source>
        <dbReference type="Google" id="ProtNLM"/>
    </source>
</evidence>
<accession>A0AAX4K183</accession>
<name>A0AAX4K183_9TREE</name>
<evidence type="ECO:0000256" key="3">
    <source>
        <dbReference type="RuleBase" id="RU000363"/>
    </source>
</evidence>
<dbReference type="InterPro" id="IPR002347">
    <property type="entry name" value="SDR_fam"/>
</dbReference>
<dbReference type="GeneID" id="91096542"/>
<feature type="region of interest" description="Disordered" evidence="4">
    <location>
        <begin position="198"/>
        <end position="217"/>
    </location>
</feature>
<protein>
    <recommendedName>
        <fullName evidence="7">Short-chain dehydrogenase</fullName>
    </recommendedName>
</protein>
<organism evidence="5 6">
    <name type="scientific">Kwoniella dendrophila CBS 6074</name>
    <dbReference type="NCBI Taxonomy" id="1295534"/>
    <lineage>
        <taxon>Eukaryota</taxon>
        <taxon>Fungi</taxon>
        <taxon>Dikarya</taxon>
        <taxon>Basidiomycota</taxon>
        <taxon>Agaricomycotina</taxon>
        <taxon>Tremellomycetes</taxon>
        <taxon>Tremellales</taxon>
        <taxon>Cryptococcaceae</taxon>
        <taxon>Kwoniella</taxon>
    </lineage>
</organism>
<evidence type="ECO:0000256" key="2">
    <source>
        <dbReference type="ARBA" id="ARBA00023002"/>
    </source>
</evidence>
<feature type="compositionally biased region" description="Basic and acidic residues" evidence="4">
    <location>
        <begin position="199"/>
        <end position="213"/>
    </location>
</feature>
<evidence type="ECO:0000313" key="5">
    <source>
        <dbReference type="EMBL" id="WWC90934.1"/>
    </source>
</evidence>
<dbReference type="PANTHER" id="PTHR44196:SF1">
    <property type="entry name" value="DEHYDROGENASE_REDUCTASE SDR FAMILY MEMBER 7B"/>
    <property type="match status" value="1"/>
</dbReference>
<keyword evidence="2" id="KW-0560">Oxidoreductase</keyword>
<evidence type="ECO:0000313" key="6">
    <source>
        <dbReference type="Proteomes" id="UP001355207"/>
    </source>
</evidence>
<proteinExistence type="inferred from homology"/>
<dbReference type="Proteomes" id="UP001355207">
    <property type="component" value="Chromosome 7"/>
</dbReference>